<evidence type="ECO:0000313" key="3">
    <source>
        <dbReference type="Proteomes" id="UP001176059"/>
    </source>
</evidence>
<evidence type="ECO:0000313" key="2">
    <source>
        <dbReference type="EMBL" id="KAJ3712977.1"/>
    </source>
</evidence>
<dbReference type="Proteomes" id="UP001176059">
    <property type="component" value="Unassembled WGS sequence"/>
</dbReference>
<reference evidence="2" key="1">
    <citation type="submission" date="2022-08" db="EMBL/GenBank/DDBJ databases">
        <authorList>
            <consortium name="DOE Joint Genome Institute"/>
            <person name="Min B."/>
            <person name="Sierra-Patev S."/>
            <person name="Naranjo-Ortiz M."/>
            <person name="Looney B."/>
            <person name="Konkel Z."/>
            <person name="Slot J.C."/>
            <person name="Sakamoto Y."/>
            <person name="Steenwyk J.L."/>
            <person name="Rokas A."/>
            <person name="Carro J."/>
            <person name="Camarero S."/>
            <person name="Ferreira P."/>
            <person name="Molpeceres G."/>
            <person name="Ruiz-duenas F.J."/>
            <person name="Serrano A."/>
            <person name="Henrissat B."/>
            <person name="Drula E."/>
            <person name="Hughes K.W."/>
            <person name="Mata J.L."/>
            <person name="Ishikawa N.K."/>
            <person name="Vargas-Isla R."/>
            <person name="Ushijima S."/>
            <person name="Smith C.A."/>
            <person name="Ahrendt S."/>
            <person name="Andreopoulos W."/>
            <person name="He G."/>
            <person name="LaButti K."/>
            <person name="Lipzen A."/>
            <person name="Ng V."/>
            <person name="Riley R."/>
            <person name="Sandor L."/>
            <person name="Barry K."/>
            <person name="Martinez A.T."/>
            <person name="Xiao Y."/>
            <person name="Gibbons J.G."/>
            <person name="Terashima K."/>
            <person name="Hibbett D.S."/>
            <person name="Grigoriev I.V."/>
        </authorList>
    </citation>
    <scope>NUCLEOTIDE SEQUENCE</scope>
    <source>
        <strain evidence="2">ET3784</strain>
    </source>
</reference>
<organism evidence="2 3">
    <name type="scientific">Lentinula guzmanii</name>
    <dbReference type="NCBI Taxonomy" id="2804957"/>
    <lineage>
        <taxon>Eukaryota</taxon>
        <taxon>Fungi</taxon>
        <taxon>Dikarya</taxon>
        <taxon>Basidiomycota</taxon>
        <taxon>Agaricomycotina</taxon>
        <taxon>Agaricomycetes</taxon>
        <taxon>Agaricomycetidae</taxon>
        <taxon>Agaricales</taxon>
        <taxon>Marasmiineae</taxon>
        <taxon>Omphalotaceae</taxon>
        <taxon>Lentinula</taxon>
    </lineage>
</organism>
<keyword evidence="3" id="KW-1185">Reference proteome</keyword>
<proteinExistence type="predicted"/>
<feature type="compositionally biased region" description="Acidic residues" evidence="1">
    <location>
        <begin position="1"/>
        <end position="10"/>
    </location>
</feature>
<name>A0AA38JD77_9AGAR</name>
<feature type="compositionally biased region" description="Polar residues" evidence="1">
    <location>
        <begin position="49"/>
        <end position="69"/>
    </location>
</feature>
<comment type="caution">
    <text evidence="2">The sequence shown here is derived from an EMBL/GenBank/DDBJ whole genome shotgun (WGS) entry which is preliminary data.</text>
</comment>
<protein>
    <submittedName>
        <fullName evidence="2">Uncharacterized protein</fullName>
    </submittedName>
</protein>
<dbReference type="AlphaFoldDB" id="A0AA38JD77"/>
<dbReference type="EMBL" id="JANVFO010000103">
    <property type="protein sequence ID" value="KAJ3712977.1"/>
    <property type="molecule type" value="Genomic_DNA"/>
</dbReference>
<feature type="region of interest" description="Disordered" evidence="1">
    <location>
        <begin position="1"/>
        <end position="119"/>
    </location>
</feature>
<sequence>MSQPDVDDNSSDNHGVQYLEHPAGIVGVTGEPKKDETTATATTAERLSDTASIKSTPPLRSSNVDQDNISSSLPPPSPTRSSHKARQKLRSILFSVTTSTPRLRDKSGKVGSSCFSGKV</sequence>
<accession>A0AA38JD77</accession>
<evidence type="ECO:0000256" key="1">
    <source>
        <dbReference type="SAM" id="MobiDB-lite"/>
    </source>
</evidence>
<gene>
    <name evidence="2" type="ORF">DFJ43DRAFT_1161254</name>
</gene>
<reference evidence="2" key="2">
    <citation type="journal article" date="2023" name="Proc. Natl. Acad. Sci. U.S.A.">
        <title>A global phylogenomic analysis of the shiitake genus Lentinula.</title>
        <authorList>
            <person name="Sierra-Patev S."/>
            <person name="Min B."/>
            <person name="Naranjo-Ortiz M."/>
            <person name="Looney B."/>
            <person name="Konkel Z."/>
            <person name="Slot J.C."/>
            <person name="Sakamoto Y."/>
            <person name="Steenwyk J.L."/>
            <person name="Rokas A."/>
            <person name="Carro J."/>
            <person name="Camarero S."/>
            <person name="Ferreira P."/>
            <person name="Molpeceres G."/>
            <person name="Ruiz-Duenas F.J."/>
            <person name="Serrano A."/>
            <person name="Henrissat B."/>
            <person name="Drula E."/>
            <person name="Hughes K.W."/>
            <person name="Mata J.L."/>
            <person name="Ishikawa N.K."/>
            <person name="Vargas-Isla R."/>
            <person name="Ushijima S."/>
            <person name="Smith C.A."/>
            <person name="Donoghue J."/>
            <person name="Ahrendt S."/>
            <person name="Andreopoulos W."/>
            <person name="He G."/>
            <person name="LaButti K."/>
            <person name="Lipzen A."/>
            <person name="Ng V."/>
            <person name="Riley R."/>
            <person name="Sandor L."/>
            <person name="Barry K."/>
            <person name="Martinez A.T."/>
            <person name="Xiao Y."/>
            <person name="Gibbons J.G."/>
            <person name="Terashima K."/>
            <person name="Grigoriev I.V."/>
            <person name="Hibbett D."/>
        </authorList>
    </citation>
    <scope>NUCLEOTIDE SEQUENCE</scope>
    <source>
        <strain evidence="2">ET3784</strain>
    </source>
</reference>